<feature type="compositionally biased region" description="Basic residues" evidence="5">
    <location>
        <begin position="311"/>
        <end position="321"/>
    </location>
</feature>
<keyword evidence="7" id="KW-1185">Reference proteome</keyword>
<comment type="subcellular location">
    <subcellularLocation>
        <location evidence="1">Cytoplasm</location>
    </subcellularLocation>
</comment>
<evidence type="ECO:0000256" key="5">
    <source>
        <dbReference type="SAM" id="MobiDB-lite"/>
    </source>
</evidence>
<gene>
    <name evidence="6" type="ORF">Fcan01_08354</name>
</gene>
<evidence type="ECO:0000256" key="1">
    <source>
        <dbReference type="ARBA" id="ARBA00004496"/>
    </source>
</evidence>
<dbReference type="STRING" id="158441.A0A226EJV4"/>
<keyword evidence="3" id="KW-0963">Cytoplasm</keyword>
<dbReference type="OMA" id="FGQMHQQ"/>
<feature type="region of interest" description="Disordered" evidence="5">
    <location>
        <begin position="145"/>
        <end position="168"/>
    </location>
</feature>
<name>A0A226EJV4_FOLCA</name>
<evidence type="ECO:0000256" key="4">
    <source>
        <dbReference type="ARBA" id="ARBA00022553"/>
    </source>
</evidence>
<comment type="caution">
    <text evidence="6">The sequence shown here is derived from an EMBL/GenBank/DDBJ whole genome shotgun (WGS) entry which is preliminary data.</text>
</comment>
<protein>
    <submittedName>
        <fullName evidence="6">Myeloid leukemia factor</fullName>
    </submittedName>
</protein>
<comment type="similarity">
    <text evidence="2">Belongs to the MLF family.</text>
</comment>
<feature type="compositionally biased region" description="Low complexity" evidence="5">
    <location>
        <begin position="289"/>
        <end position="305"/>
    </location>
</feature>
<organism evidence="6 7">
    <name type="scientific">Folsomia candida</name>
    <name type="common">Springtail</name>
    <dbReference type="NCBI Taxonomy" id="158441"/>
    <lineage>
        <taxon>Eukaryota</taxon>
        <taxon>Metazoa</taxon>
        <taxon>Ecdysozoa</taxon>
        <taxon>Arthropoda</taxon>
        <taxon>Hexapoda</taxon>
        <taxon>Collembola</taxon>
        <taxon>Entomobryomorpha</taxon>
        <taxon>Isotomoidea</taxon>
        <taxon>Isotomidae</taxon>
        <taxon>Proisotominae</taxon>
        <taxon>Folsomia</taxon>
    </lineage>
</organism>
<evidence type="ECO:0000256" key="2">
    <source>
        <dbReference type="ARBA" id="ARBA00008332"/>
    </source>
</evidence>
<dbReference type="AlphaFoldDB" id="A0A226EJV4"/>
<feature type="region of interest" description="Disordered" evidence="5">
    <location>
        <begin position="244"/>
        <end position="321"/>
    </location>
</feature>
<dbReference type="Proteomes" id="UP000198287">
    <property type="component" value="Unassembled WGS sequence"/>
</dbReference>
<evidence type="ECO:0000313" key="6">
    <source>
        <dbReference type="EMBL" id="OXA57284.1"/>
    </source>
</evidence>
<dbReference type="Pfam" id="PF10248">
    <property type="entry name" value="Mlf1IP"/>
    <property type="match status" value="1"/>
</dbReference>
<dbReference type="OrthoDB" id="8707547at2759"/>
<evidence type="ECO:0000256" key="3">
    <source>
        <dbReference type="ARBA" id="ARBA00022490"/>
    </source>
</evidence>
<keyword evidence="4" id="KW-0597">Phosphoprotein</keyword>
<accession>A0A226EJV4</accession>
<dbReference type="InterPro" id="IPR019376">
    <property type="entry name" value="Myeloid_leukemia_factor"/>
</dbReference>
<dbReference type="GO" id="GO:0005737">
    <property type="term" value="C:cytoplasm"/>
    <property type="evidence" value="ECO:0007669"/>
    <property type="project" value="UniProtKB-SubCell"/>
</dbReference>
<dbReference type="PANTHER" id="PTHR13105">
    <property type="entry name" value="MYELOID LEUKEMIA FACTOR"/>
    <property type="match status" value="1"/>
</dbReference>
<evidence type="ECO:0000313" key="7">
    <source>
        <dbReference type="Proteomes" id="UP000198287"/>
    </source>
</evidence>
<dbReference type="EMBL" id="LNIX01000003">
    <property type="protein sequence ID" value="OXA57284.1"/>
    <property type="molecule type" value="Genomic_DNA"/>
</dbReference>
<proteinExistence type="inferred from homology"/>
<reference evidence="6 7" key="1">
    <citation type="submission" date="2015-12" db="EMBL/GenBank/DDBJ databases">
        <title>The genome of Folsomia candida.</title>
        <authorList>
            <person name="Faddeeva A."/>
            <person name="Derks M.F."/>
            <person name="Anvar Y."/>
            <person name="Smit S."/>
            <person name="Van Straalen N."/>
            <person name="Roelofs D."/>
        </authorList>
    </citation>
    <scope>NUCLEOTIDE SEQUENCE [LARGE SCALE GENOMIC DNA]</scope>
    <source>
        <strain evidence="6 7">VU population</strain>
        <tissue evidence="6">Whole body</tissue>
    </source>
</reference>
<sequence length="321" mass="34992">MSLFGSLMRDLERDPVFGAHSRAMNQMNRMMNSMMGGGLGMGMAPPGMGGPMGGMGMLESPFGFGPHMGIPQGHPGNHSRSPHHPHEMMPFVGGGIMSPFGHLGMGGGFPDFNQLIHDGNNGHSFSSMSVTSISNGPNGPQVYQASKQTASGPGGVKETRKAVSDTRTGTKKLAVGRHVGERAHVREREENMFTGRREENEEFINLEEEEAEDFDREWKNRAYGGRYSHSSSMPAIVGAEHTSRHHNNRAGGRHLQIGYPTRPSESTPSVTIEELPPSDDEDVGRSTETPKSTASMPSASSSRRSPYTREKKQKSKRVKKY</sequence>